<dbReference type="SUPFAM" id="SSF47699">
    <property type="entry name" value="Bifunctional inhibitor/lipid-transfer protein/seed storage 2S albumin"/>
    <property type="match status" value="1"/>
</dbReference>
<dbReference type="Pfam" id="PF14368">
    <property type="entry name" value="LTP_2"/>
    <property type="match status" value="1"/>
</dbReference>
<evidence type="ECO:0000259" key="2">
    <source>
        <dbReference type="Pfam" id="PF14368"/>
    </source>
</evidence>
<proteinExistence type="predicted"/>
<gene>
    <name evidence="3" type="ORF">DCAR_0726993</name>
</gene>
<dbReference type="EMBL" id="CP093349">
    <property type="protein sequence ID" value="WOH07561.1"/>
    <property type="molecule type" value="Genomic_DNA"/>
</dbReference>
<organism evidence="3 4">
    <name type="scientific">Daucus carota subsp. sativus</name>
    <name type="common">Carrot</name>
    <dbReference type="NCBI Taxonomy" id="79200"/>
    <lineage>
        <taxon>Eukaryota</taxon>
        <taxon>Viridiplantae</taxon>
        <taxon>Streptophyta</taxon>
        <taxon>Embryophyta</taxon>
        <taxon>Tracheophyta</taxon>
        <taxon>Spermatophyta</taxon>
        <taxon>Magnoliopsida</taxon>
        <taxon>eudicotyledons</taxon>
        <taxon>Gunneridae</taxon>
        <taxon>Pentapetalae</taxon>
        <taxon>asterids</taxon>
        <taxon>campanulids</taxon>
        <taxon>Apiales</taxon>
        <taxon>Apiaceae</taxon>
        <taxon>Apioideae</taxon>
        <taxon>Scandiceae</taxon>
        <taxon>Daucinae</taxon>
        <taxon>Daucus</taxon>
        <taxon>Daucus sect. Daucus</taxon>
    </lineage>
</organism>
<evidence type="ECO:0000313" key="4">
    <source>
        <dbReference type="Proteomes" id="UP000077755"/>
    </source>
</evidence>
<accession>A0AAF0XJG5</accession>
<evidence type="ECO:0000313" key="3">
    <source>
        <dbReference type="EMBL" id="WOH07561.1"/>
    </source>
</evidence>
<keyword evidence="4" id="KW-1185">Reference proteome</keyword>
<dbReference type="Gene3D" id="1.10.110.10">
    <property type="entry name" value="Plant lipid-transfer and hydrophobic proteins"/>
    <property type="match status" value="1"/>
</dbReference>
<feature type="domain" description="Bifunctional inhibitor/plant lipid transfer protein/seed storage helical" evidence="2">
    <location>
        <begin position="19"/>
        <end position="98"/>
    </location>
</feature>
<evidence type="ECO:0000256" key="1">
    <source>
        <dbReference type="SAM" id="SignalP"/>
    </source>
</evidence>
<sequence>MKSYTKFAILLSVFIAAMSLAPITINGLNTESFCGATAEDLSSCKLSVRAINPLPPSTACCAAVSNADMQCMCAFKTSLGMEPNRAMHLPVKYCNIFQSLDC</sequence>
<reference evidence="3" key="1">
    <citation type="journal article" date="2016" name="Nat. Genet.">
        <title>A high-quality carrot genome assembly provides new insights into carotenoid accumulation and asterid genome evolution.</title>
        <authorList>
            <person name="Iorizzo M."/>
            <person name="Ellison S."/>
            <person name="Senalik D."/>
            <person name="Zeng P."/>
            <person name="Satapoomin P."/>
            <person name="Huang J."/>
            <person name="Bowman M."/>
            <person name="Iovene M."/>
            <person name="Sanseverino W."/>
            <person name="Cavagnaro P."/>
            <person name="Yildiz M."/>
            <person name="Macko-Podgorni A."/>
            <person name="Moranska E."/>
            <person name="Grzebelus E."/>
            <person name="Grzebelus D."/>
            <person name="Ashrafi H."/>
            <person name="Zheng Z."/>
            <person name="Cheng S."/>
            <person name="Spooner D."/>
            <person name="Van Deynze A."/>
            <person name="Simon P."/>
        </authorList>
    </citation>
    <scope>NUCLEOTIDE SEQUENCE</scope>
    <source>
        <tissue evidence="3">Leaf</tissue>
    </source>
</reference>
<reference evidence="3" key="2">
    <citation type="submission" date="2022-03" db="EMBL/GenBank/DDBJ databases">
        <title>Draft title - Genomic analysis of global carrot germplasm unveils the trajectory of domestication and the origin of high carotenoid orange carrot.</title>
        <authorList>
            <person name="Iorizzo M."/>
            <person name="Ellison S."/>
            <person name="Senalik D."/>
            <person name="Macko-Podgorni A."/>
            <person name="Grzebelus D."/>
            <person name="Bostan H."/>
            <person name="Rolling W."/>
            <person name="Curaba J."/>
            <person name="Simon P."/>
        </authorList>
    </citation>
    <scope>NUCLEOTIDE SEQUENCE</scope>
    <source>
        <tissue evidence="3">Leaf</tissue>
    </source>
</reference>
<name>A0AAF0XJG5_DAUCS</name>
<feature type="signal peptide" evidence="1">
    <location>
        <begin position="1"/>
        <end position="19"/>
    </location>
</feature>
<dbReference type="Proteomes" id="UP000077755">
    <property type="component" value="Chromosome 7"/>
</dbReference>
<keyword evidence="1" id="KW-0732">Signal</keyword>
<dbReference type="InterPro" id="IPR016140">
    <property type="entry name" value="Bifunc_inhib/LTP/seed_store"/>
</dbReference>
<dbReference type="AlphaFoldDB" id="A0AAF0XJG5"/>
<protein>
    <recommendedName>
        <fullName evidence="2">Bifunctional inhibitor/plant lipid transfer protein/seed storage helical domain-containing protein</fullName>
    </recommendedName>
</protein>
<feature type="chain" id="PRO_5042111963" description="Bifunctional inhibitor/plant lipid transfer protein/seed storage helical domain-containing protein" evidence="1">
    <location>
        <begin position="20"/>
        <end position="102"/>
    </location>
</feature>
<dbReference type="InterPro" id="IPR036312">
    <property type="entry name" value="Bifun_inhib/LTP/seed_sf"/>
</dbReference>